<dbReference type="Proteomes" id="UP000827872">
    <property type="component" value="Linkage Group LG01"/>
</dbReference>
<comment type="caution">
    <text evidence="1">The sequence shown here is derived from an EMBL/GenBank/DDBJ whole genome shotgun (WGS) entry which is preliminary data.</text>
</comment>
<evidence type="ECO:0000313" key="1">
    <source>
        <dbReference type="EMBL" id="KAH8017747.1"/>
    </source>
</evidence>
<keyword evidence="2" id="KW-1185">Reference proteome</keyword>
<protein>
    <submittedName>
        <fullName evidence="1">Uncharacterized protein</fullName>
    </submittedName>
</protein>
<evidence type="ECO:0000313" key="2">
    <source>
        <dbReference type="Proteomes" id="UP000827872"/>
    </source>
</evidence>
<accession>A0ACB8GDZ7</accession>
<dbReference type="EMBL" id="CM037614">
    <property type="protein sequence ID" value="KAH8017747.1"/>
    <property type="molecule type" value="Genomic_DNA"/>
</dbReference>
<organism evidence="1 2">
    <name type="scientific">Sphaerodactylus townsendi</name>
    <dbReference type="NCBI Taxonomy" id="933632"/>
    <lineage>
        <taxon>Eukaryota</taxon>
        <taxon>Metazoa</taxon>
        <taxon>Chordata</taxon>
        <taxon>Craniata</taxon>
        <taxon>Vertebrata</taxon>
        <taxon>Euteleostomi</taxon>
        <taxon>Lepidosauria</taxon>
        <taxon>Squamata</taxon>
        <taxon>Bifurcata</taxon>
        <taxon>Gekkota</taxon>
        <taxon>Sphaerodactylidae</taxon>
        <taxon>Sphaerodactylus</taxon>
    </lineage>
</organism>
<proteinExistence type="predicted"/>
<name>A0ACB8GDZ7_9SAUR</name>
<sequence>MRSVHCTTAPANTEHQSPLLTIREEDIRPSSPLARSSGTSRDLCSDEEHEVQRDETLQRGECLHTYGTPSVDRQICHPIQTNQTLPIP</sequence>
<gene>
    <name evidence="1" type="ORF">K3G42_032309</name>
</gene>
<reference evidence="1" key="1">
    <citation type="submission" date="2021-08" db="EMBL/GenBank/DDBJ databases">
        <title>The first chromosome-level gecko genome reveals the dynamic sex chromosomes of Neotropical dwarf geckos (Sphaerodactylidae: Sphaerodactylus).</title>
        <authorList>
            <person name="Pinto B.J."/>
            <person name="Keating S.E."/>
            <person name="Gamble T."/>
        </authorList>
    </citation>
    <scope>NUCLEOTIDE SEQUENCE</scope>
    <source>
        <strain evidence="1">TG3544</strain>
    </source>
</reference>